<protein>
    <submittedName>
        <fullName evidence="3">Uncharacterized protein</fullName>
    </submittedName>
</protein>
<accession>A0A433SSM8</accession>
<feature type="compositionally biased region" description="Low complexity" evidence="1">
    <location>
        <begin position="563"/>
        <end position="583"/>
    </location>
</feature>
<feature type="compositionally biased region" description="Basic and acidic residues" evidence="1">
    <location>
        <begin position="105"/>
        <end position="124"/>
    </location>
</feature>
<proteinExistence type="predicted"/>
<keyword evidence="2" id="KW-1133">Transmembrane helix</keyword>
<feature type="region of interest" description="Disordered" evidence="1">
    <location>
        <begin position="71"/>
        <end position="139"/>
    </location>
</feature>
<feature type="compositionally biased region" description="Low complexity" evidence="1">
    <location>
        <begin position="622"/>
        <end position="638"/>
    </location>
</feature>
<sequence length="656" mass="71523">WIVTVAASVDRRRVVSFESLESSLTRHVVKKLARDTQYFVFLDSVDHNDWYLTMIATPIAIRTLAKEAPVTKTTTKQTERTIGRGDIKGGNENHRTTSPSWRSTTEWRREGRGTARSSTTERTRQNKSGSIPEGTDDSGRRVIITKVKTTVSPTKSTTDRANVVRRHGSNSGRRMPWATKIPVGDKGREIETDRVDERRKVMNRKTLATQSPERPTLMPRAFSNRTNTGRNYRTTAKPRRISNSLKVTAVELSTVGLRVDFIDTGDKIRNRSGAGVDSTEKQLEAKDRTDAGSRVLWWVLVTSFSSGILFLALTMLVVCTRQCRSRSKAVSCPHMEQELSQTSKSGVATSGTKANTRTVAENGYIRSMSVSSARSRPLPPVSVSISASGNQGSACAGERGFTGSDEDHRSEENIYATVGSDLLTLDPTRVVSIISWGSEFDILEESKGTTYSNVTGRGKPQNEYGNLEMTYGNMASTQAASTSQQTSSGGTPSAATPPLPVRDFEKLPSPHPYAVPRRQTSVSSVPNFLAPPLPPLSPTISAELFPHSHSQTPSQPTVSKLAQQQQQQQPMSPLLVQPQQQQHQIAPLPGLDLPKEQLQQLVMLLLSNQTGSRGDSGEGIPTSSGVDVSSTSSSGISDQPLSPVYLLPGQPSARKP</sequence>
<organism evidence="3 4">
    <name type="scientific">Elysia chlorotica</name>
    <name type="common">Eastern emerald elysia</name>
    <name type="synonym">Sea slug</name>
    <dbReference type="NCBI Taxonomy" id="188477"/>
    <lineage>
        <taxon>Eukaryota</taxon>
        <taxon>Metazoa</taxon>
        <taxon>Spiralia</taxon>
        <taxon>Lophotrochozoa</taxon>
        <taxon>Mollusca</taxon>
        <taxon>Gastropoda</taxon>
        <taxon>Heterobranchia</taxon>
        <taxon>Euthyneura</taxon>
        <taxon>Panpulmonata</taxon>
        <taxon>Sacoglossa</taxon>
        <taxon>Placobranchoidea</taxon>
        <taxon>Plakobranchidae</taxon>
        <taxon>Elysia</taxon>
    </lineage>
</organism>
<feature type="region of interest" description="Disordered" evidence="1">
    <location>
        <begin position="609"/>
        <end position="656"/>
    </location>
</feature>
<keyword evidence="2" id="KW-0472">Membrane</keyword>
<name>A0A433SSM8_ELYCH</name>
<evidence type="ECO:0000256" key="1">
    <source>
        <dbReference type="SAM" id="MobiDB-lite"/>
    </source>
</evidence>
<feature type="region of interest" description="Disordered" evidence="1">
    <location>
        <begin position="539"/>
        <end position="583"/>
    </location>
</feature>
<feature type="region of interest" description="Disordered" evidence="1">
    <location>
        <begin position="386"/>
        <end position="408"/>
    </location>
</feature>
<reference evidence="3 4" key="1">
    <citation type="submission" date="2019-01" db="EMBL/GenBank/DDBJ databases">
        <title>A draft genome assembly of the solar-powered sea slug Elysia chlorotica.</title>
        <authorList>
            <person name="Cai H."/>
            <person name="Li Q."/>
            <person name="Fang X."/>
            <person name="Li J."/>
            <person name="Curtis N.E."/>
            <person name="Altenburger A."/>
            <person name="Shibata T."/>
            <person name="Feng M."/>
            <person name="Maeda T."/>
            <person name="Schwartz J.A."/>
            <person name="Shigenobu S."/>
            <person name="Lundholm N."/>
            <person name="Nishiyama T."/>
            <person name="Yang H."/>
            <person name="Hasebe M."/>
            <person name="Li S."/>
            <person name="Pierce S.K."/>
            <person name="Wang J."/>
        </authorList>
    </citation>
    <scope>NUCLEOTIDE SEQUENCE [LARGE SCALE GENOMIC DNA]</scope>
    <source>
        <strain evidence="3">EC2010</strain>
        <tissue evidence="3">Whole organism of an adult</tissue>
    </source>
</reference>
<feature type="transmembrane region" description="Helical" evidence="2">
    <location>
        <begin position="295"/>
        <end position="318"/>
    </location>
</feature>
<feature type="compositionally biased region" description="Low complexity" evidence="1">
    <location>
        <begin position="476"/>
        <end position="488"/>
    </location>
</feature>
<dbReference type="OrthoDB" id="10655218at2759"/>
<feature type="compositionally biased region" description="Basic and acidic residues" evidence="1">
    <location>
        <begin position="77"/>
        <end position="95"/>
    </location>
</feature>
<comment type="caution">
    <text evidence="3">The sequence shown here is derived from an EMBL/GenBank/DDBJ whole genome shotgun (WGS) entry which is preliminary data.</text>
</comment>
<keyword evidence="4" id="KW-1185">Reference proteome</keyword>
<gene>
    <name evidence="3" type="ORF">EGW08_019968</name>
</gene>
<keyword evidence="2" id="KW-0812">Transmembrane</keyword>
<dbReference type="Proteomes" id="UP000271974">
    <property type="component" value="Unassembled WGS sequence"/>
</dbReference>
<feature type="non-terminal residue" evidence="3">
    <location>
        <position position="1"/>
    </location>
</feature>
<evidence type="ECO:0000256" key="2">
    <source>
        <dbReference type="SAM" id="Phobius"/>
    </source>
</evidence>
<dbReference type="AlphaFoldDB" id="A0A433SSM8"/>
<evidence type="ECO:0000313" key="3">
    <source>
        <dbReference type="EMBL" id="RUS72267.1"/>
    </source>
</evidence>
<evidence type="ECO:0000313" key="4">
    <source>
        <dbReference type="Proteomes" id="UP000271974"/>
    </source>
</evidence>
<dbReference type="EMBL" id="RQTK01001089">
    <property type="protein sequence ID" value="RUS72267.1"/>
    <property type="molecule type" value="Genomic_DNA"/>
</dbReference>
<feature type="region of interest" description="Disordered" evidence="1">
    <location>
        <begin position="476"/>
        <end position="519"/>
    </location>
</feature>
<feature type="compositionally biased region" description="Polar residues" evidence="1">
    <location>
        <begin position="548"/>
        <end position="562"/>
    </location>
</feature>